<dbReference type="InterPro" id="IPR035069">
    <property type="entry name" value="TTHA1013/TTHA0281-like"/>
</dbReference>
<dbReference type="EMBL" id="AYYE01001110">
    <property type="protein sequence ID" value="ETK06994.1"/>
    <property type="molecule type" value="Genomic_DNA"/>
</dbReference>
<proteinExistence type="predicted"/>
<dbReference type="SUPFAM" id="SSF143100">
    <property type="entry name" value="TTHA1013/TTHA0281-like"/>
    <property type="match status" value="1"/>
</dbReference>
<evidence type="ECO:0008006" key="3">
    <source>
        <dbReference type="Google" id="ProtNLM"/>
    </source>
</evidence>
<evidence type="ECO:0000313" key="1">
    <source>
        <dbReference type="EMBL" id="ETK06994.1"/>
    </source>
</evidence>
<sequence length="109" mass="12100">MGPGAKPSKVHGKMIMEKLIIHIEASKDYYDGYAVNVDGIYGAGSSVEECKADVGRGLRLMIESAAARGDRSLPEWLMTGNYVIEYTYDLPRIVSRPSSRRREKVTGYV</sequence>
<gene>
    <name evidence="1" type="ORF">T230_09580</name>
</gene>
<reference evidence="1 2" key="1">
    <citation type="submission" date="2013-11" db="EMBL/GenBank/DDBJ databases">
        <title>Single cell genomics of uncultured Tannerella BU063 (oral taxon 286).</title>
        <authorList>
            <person name="Beall C.J."/>
            <person name="Campbell A.G."/>
            <person name="Griffen A.L."/>
            <person name="Podar M."/>
            <person name="Leys E.J."/>
        </authorList>
    </citation>
    <scope>NUCLEOTIDE SEQUENCE [LARGE SCALE GENOMIC DNA]</scope>
    <source>
        <strain evidence="1">Cell 1/3</strain>
    </source>
</reference>
<dbReference type="PATRIC" id="fig|1411022.3.peg.1045"/>
<evidence type="ECO:0000313" key="2">
    <source>
        <dbReference type="Proteomes" id="UP000034982"/>
    </source>
</evidence>
<dbReference type="AlphaFoldDB" id="W2CIC4"/>
<accession>W2CIC4</accession>
<name>W2CIC4_9BACT</name>
<dbReference type="Proteomes" id="UP000034982">
    <property type="component" value="Unassembled WGS sequence"/>
</dbReference>
<organism evidence="1 2">
    <name type="scientific">Tannerella sp. oral taxon BU063 isolate Cell 1/3</name>
    <dbReference type="NCBI Taxonomy" id="1411022"/>
    <lineage>
        <taxon>Bacteria</taxon>
        <taxon>Pseudomonadati</taxon>
        <taxon>Bacteroidota</taxon>
        <taxon>Bacteroidia</taxon>
        <taxon>Bacteroidales</taxon>
        <taxon>Tannerellaceae</taxon>
        <taxon>Tannerella</taxon>
    </lineage>
</organism>
<protein>
    <recommendedName>
        <fullName evidence="3">HicB-like antitoxin of toxin-antitoxin system domain-containing protein</fullName>
    </recommendedName>
</protein>
<comment type="caution">
    <text evidence="1">The sequence shown here is derived from an EMBL/GenBank/DDBJ whole genome shotgun (WGS) entry which is preliminary data.</text>
</comment>